<comment type="catalytic activity">
    <reaction evidence="10">
        <text>L-aspartate + ATP = 4-phospho-L-aspartate + ADP</text>
        <dbReference type="Rhea" id="RHEA:23776"/>
        <dbReference type="ChEBI" id="CHEBI:29991"/>
        <dbReference type="ChEBI" id="CHEBI:30616"/>
        <dbReference type="ChEBI" id="CHEBI:57535"/>
        <dbReference type="ChEBI" id="CHEBI:456216"/>
        <dbReference type="EC" id="2.7.2.4"/>
    </reaction>
</comment>
<evidence type="ECO:0000256" key="1">
    <source>
        <dbReference type="ARBA" id="ARBA00004986"/>
    </source>
</evidence>
<comment type="similarity">
    <text evidence="3">Belongs to the aspartokinase family.</text>
</comment>
<keyword evidence="9" id="KW-0028">Amino-acid biosynthesis</keyword>
<keyword evidence="6" id="KW-0547">Nucleotide-binding</keyword>
<organism evidence="12 13">
    <name type="scientific">Caproiciproducens faecalis</name>
    <dbReference type="NCBI Taxonomy" id="2820301"/>
    <lineage>
        <taxon>Bacteria</taxon>
        <taxon>Bacillati</taxon>
        <taxon>Bacillota</taxon>
        <taxon>Clostridia</taxon>
        <taxon>Eubacteriales</taxon>
        <taxon>Acutalibacteraceae</taxon>
        <taxon>Caproiciproducens</taxon>
    </lineage>
</organism>
<evidence type="ECO:0000256" key="5">
    <source>
        <dbReference type="ARBA" id="ARBA00022679"/>
    </source>
</evidence>
<dbReference type="EC" id="2.7.2.4" evidence="4"/>
<dbReference type="PROSITE" id="PS51671">
    <property type="entry name" value="ACT"/>
    <property type="match status" value="2"/>
</dbReference>
<evidence type="ECO:0000259" key="11">
    <source>
        <dbReference type="PROSITE" id="PS51671"/>
    </source>
</evidence>
<protein>
    <recommendedName>
        <fullName evidence="4">aspartate kinase</fullName>
        <ecNumber evidence="4">2.7.2.4</ecNumber>
    </recommendedName>
</protein>
<gene>
    <name evidence="12" type="ORF">J5W02_13135</name>
</gene>
<evidence type="ECO:0000256" key="4">
    <source>
        <dbReference type="ARBA" id="ARBA00013059"/>
    </source>
</evidence>
<dbReference type="InterPro" id="IPR045865">
    <property type="entry name" value="ACT-like_dom_sf"/>
</dbReference>
<evidence type="ECO:0000256" key="8">
    <source>
        <dbReference type="ARBA" id="ARBA00022840"/>
    </source>
</evidence>
<evidence type="ECO:0000313" key="12">
    <source>
        <dbReference type="EMBL" id="MBW7573755.1"/>
    </source>
</evidence>
<comment type="caution">
    <text evidence="12">The sequence shown here is derived from an EMBL/GenBank/DDBJ whole genome shotgun (WGS) entry which is preliminary data.</text>
</comment>
<keyword evidence="5" id="KW-0808">Transferase</keyword>
<name>A0ABS7DSG1_9FIRM</name>
<dbReference type="InterPro" id="IPR054352">
    <property type="entry name" value="ACT_Aspartokinase"/>
</dbReference>
<dbReference type="PANTHER" id="PTHR21499:SF3">
    <property type="entry name" value="ASPARTOKINASE"/>
    <property type="match status" value="1"/>
</dbReference>
<dbReference type="SUPFAM" id="SSF55021">
    <property type="entry name" value="ACT-like"/>
    <property type="match status" value="2"/>
</dbReference>
<dbReference type="PANTHER" id="PTHR21499">
    <property type="entry name" value="ASPARTATE KINASE"/>
    <property type="match status" value="1"/>
</dbReference>
<sequence>MEPMITTTNDITLITLQNCPSELTFTADVFQKISGFGVNVDMISLAPTHGAFTSISFTICDNDLDKILAFTSDLHDNSNIKTIVSSGNCKISVYDQGMKDTPGVAAKVFAAAAKSDTDIRIITTSEVDISLLVTAADFDQTLSEIEKCLK</sequence>
<dbReference type="EMBL" id="JAGFNZ010000005">
    <property type="protein sequence ID" value="MBW7573755.1"/>
    <property type="molecule type" value="Genomic_DNA"/>
</dbReference>
<evidence type="ECO:0000256" key="10">
    <source>
        <dbReference type="ARBA" id="ARBA00047872"/>
    </source>
</evidence>
<keyword evidence="9" id="KW-0457">Lysine biosynthesis</keyword>
<keyword evidence="13" id="KW-1185">Reference proteome</keyword>
<evidence type="ECO:0000256" key="2">
    <source>
        <dbReference type="ARBA" id="ARBA00005139"/>
    </source>
</evidence>
<comment type="pathway">
    <text evidence="2">Amino-acid biosynthesis; L-threonine biosynthesis; L-threonine from L-aspartate: step 1/5.</text>
</comment>
<evidence type="ECO:0000256" key="7">
    <source>
        <dbReference type="ARBA" id="ARBA00022777"/>
    </source>
</evidence>
<dbReference type="Gene3D" id="3.30.2130.10">
    <property type="entry name" value="VC0802-like"/>
    <property type="match status" value="1"/>
</dbReference>
<evidence type="ECO:0000256" key="3">
    <source>
        <dbReference type="ARBA" id="ARBA00010122"/>
    </source>
</evidence>
<dbReference type="InterPro" id="IPR002912">
    <property type="entry name" value="ACT_dom"/>
</dbReference>
<dbReference type="CDD" id="cd04891">
    <property type="entry name" value="ACT_AK-LysC-DapG-like_1"/>
    <property type="match status" value="1"/>
</dbReference>
<comment type="pathway">
    <text evidence="1">Amino-acid biosynthesis; L-methionine biosynthesis via de novo pathway; L-homoserine from L-aspartate: step 1/3.</text>
</comment>
<evidence type="ECO:0000313" key="13">
    <source>
        <dbReference type="Proteomes" id="UP000719942"/>
    </source>
</evidence>
<keyword evidence="8" id="KW-0067">ATP-binding</keyword>
<reference evidence="12 13" key="1">
    <citation type="submission" date="2021-03" db="EMBL/GenBank/DDBJ databases">
        <title>Caproiciproducens sp. nov. isolated from feces of cow.</title>
        <authorList>
            <person name="Choi J.-Y."/>
        </authorList>
    </citation>
    <scope>NUCLEOTIDE SEQUENCE [LARGE SCALE GENOMIC DNA]</scope>
    <source>
        <strain evidence="12 13">AGMB10547</strain>
    </source>
</reference>
<evidence type="ECO:0000256" key="6">
    <source>
        <dbReference type="ARBA" id="ARBA00022741"/>
    </source>
</evidence>
<dbReference type="Pfam" id="PF22468">
    <property type="entry name" value="ACT_9"/>
    <property type="match status" value="1"/>
</dbReference>
<accession>A0ABS7DSG1</accession>
<dbReference type="Proteomes" id="UP000719942">
    <property type="component" value="Unassembled WGS sequence"/>
</dbReference>
<proteinExistence type="inferred from homology"/>
<feature type="domain" description="ACT" evidence="11">
    <location>
        <begin position="14"/>
        <end position="88"/>
    </location>
</feature>
<evidence type="ECO:0000256" key="9">
    <source>
        <dbReference type="ARBA" id="ARBA00023154"/>
    </source>
</evidence>
<feature type="domain" description="ACT" evidence="11">
    <location>
        <begin position="93"/>
        <end position="150"/>
    </location>
</feature>
<keyword evidence="7" id="KW-0418">Kinase</keyword>